<dbReference type="RefSeq" id="WP_188859126.1">
    <property type="nucleotide sequence ID" value="NZ_BMOS01000036.1"/>
</dbReference>
<dbReference type="EMBL" id="BMOS01000036">
    <property type="protein sequence ID" value="GGN65317.1"/>
    <property type="molecule type" value="Genomic_DNA"/>
</dbReference>
<accession>A0A917Y3Y3</accession>
<dbReference type="SUPFAM" id="SSF55154">
    <property type="entry name" value="CYTH-like phosphatases"/>
    <property type="match status" value="1"/>
</dbReference>
<sequence>MAQEIEIEFKNLLTKAEFDTLLETFPFPKEPFKQTNHYFETEDLRLKKQRSALRIREKNGEFTLTLKEPFGDGLLETHDKLSQKEAASWLNGKPVAKANTGKQLKQLGIEFRDLKYFGDLTTERREYENKDTLYVLDYSMYNNQDDYEFELEAKNRAEGEKVFKWILETNYIPLRQTPNKIERFFMNLQNLDGRH</sequence>
<dbReference type="CDD" id="cd07762">
    <property type="entry name" value="CYTH-like_Pase_1"/>
    <property type="match status" value="1"/>
</dbReference>
<dbReference type="InterPro" id="IPR009195">
    <property type="entry name" value="Uncharacterised_YjbK"/>
</dbReference>
<dbReference type="InterPro" id="IPR033469">
    <property type="entry name" value="CYTH-like_dom_sf"/>
</dbReference>
<name>A0A917Y3Y3_9BACI</name>
<dbReference type="InterPro" id="IPR023577">
    <property type="entry name" value="CYTH_domain"/>
</dbReference>
<keyword evidence="3" id="KW-1185">Reference proteome</keyword>
<dbReference type="Pfam" id="PF01928">
    <property type="entry name" value="CYTH"/>
    <property type="match status" value="1"/>
</dbReference>
<dbReference type="SMART" id="SM01118">
    <property type="entry name" value="CYTH"/>
    <property type="match status" value="1"/>
</dbReference>
<dbReference type="AlphaFoldDB" id="A0A917Y3Y3"/>
<dbReference type="PIRSF" id="PIRSF012526">
    <property type="entry name" value="CYTH_UCP012526"/>
    <property type="match status" value="1"/>
</dbReference>
<gene>
    <name evidence="2" type="ORF">GCM10007971_34060</name>
</gene>
<evidence type="ECO:0000313" key="2">
    <source>
        <dbReference type="EMBL" id="GGN65317.1"/>
    </source>
</evidence>
<evidence type="ECO:0000313" key="3">
    <source>
        <dbReference type="Proteomes" id="UP000624041"/>
    </source>
</evidence>
<reference evidence="2" key="2">
    <citation type="submission" date="2020-09" db="EMBL/GenBank/DDBJ databases">
        <authorList>
            <person name="Sun Q."/>
            <person name="Ohkuma M."/>
        </authorList>
    </citation>
    <scope>NUCLEOTIDE SEQUENCE</scope>
    <source>
        <strain evidence="2">JCM 17251</strain>
    </source>
</reference>
<feature type="domain" description="CYTH" evidence="1">
    <location>
        <begin position="4"/>
        <end position="191"/>
    </location>
</feature>
<dbReference type="Gene3D" id="2.40.320.10">
    <property type="entry name" value="Hypothetical Protein Pfu-838710-001"/>
    <property type="match status" value="1"/>
</dbReference>
<protein>
    <submittedName>
        <fullName evidence="2">CYTH domain-containing protein</fullName>
    </submittedName>
</protein>
<comment type="caution">
    <text evidence="2">The sequence shown here is derived from an EMBL/GenBank/DDBJ whole genome shotgun (WGS) entry which is preliminary data.</text>
</comment>
<dbReference type="PROSITE" id="PS51707">
    <property type="entry name" value="CYTH"/>
    <property type="match status" value="1"/>
</dbReference>
<organism evidence="2 3">
    <name type="scientific">Oceanobacillus indicireducens</name>
    <dbReference type="NCBI Taxonomy" id="1004261"/>
    <lineage>
        <taxon>Bacteria</taxon>
        <taxon>Bacillati</taxon>
        <taxon>Bacillota</taxon>
        <taxon>Bacilli</taxon>
        <taxon>Bacillales</taxon>
        <taxon>Bacillaceae</taxon>
        <taxon>Oceanobacillus</taxon>
    </lineage>
</organism>
<dbReference type="Proteomes" id="UP000624041">
    <property type="component" value="Unassembled WGS sequence"/>
</dbReference>
<evidence type="ECO:0000259" key="1">
    <source>
        <dbReference type="PROSITE" id="PS51707"/>
    </source>
</evidence>
<reference evidence="2" key="1">
    <citation type="journal article" date="2014" name="Int. J. Syst. Evol. Microbiol.">
        <title>Complete genome sequence of Corynebacterium casei LMG S-19264T (=DSM 44701T), isolated from a smear-ripened cheese.</title>
        <authorList>
            <consortium name="US DOE Joint Genome Institute (JGI-PGF)"/>
            <person name="Walter F."/>
            <person name="Albersmeier A."/>
            <person name="Kalinowski J."/>
            <person name="Ruckert C."/>
        </authorList>
    </citation>
    <scope>NUCLEOTIDE SEQUENCE</scope>
    <source>
        <strain evidence="2">JCM 17251</strain>
    </source>
</reference>
<proteinExistence type="predicted"/>